<dbReference type="FunFam" id="3.30.200.20:FF:000691">
    <property type="entry name" value="Cyclin-dependent kinase G-1"/>
    <property type="match status" value="1"/>
</dbReference>
<dbReference type="SMART" id="SM00220">
    <property type="entry name" value="S_TKc"/>
    <property type="match status" value="1"/>
</dbReference>
<dbReference type="Gene3D" id="1.10.510.10">
    <property type="entry name" value="Transferase(Phosphotransferase) domain 1"/>
    <property type="match status" value="1"/>
</dbReference>
<dbReference type="InterPro" id="IPR000719">
    <property type="entry name" value="Prot_kinase_dom"/>
</dbReference>
<dbReference type="PROSITE" id="PS50011">
    <property type="entry name" value="PROTEIN_KINASE_DOM"/>
    <property type="match status" value="1"/>
</dbReference>
<evidence type="ECO:0000256" key="1">
    <source>
        <dbReference type="ARBA" id="ARBA00006485"/>
    </source>
</evidence>
<dbReference type="PROSITE" id="PS00107">
    <property type="entry name" value="PROTEIN_KINASE_ATP"/>
    <property type="match status" value="1"/>
</dbReference>
<sequence>MAACVVAASASAAGRPTRKRTRVAMGTTEDYEETCRLGEGAFGAVVKARHRATGRPVAIKHLGAVLGGHAALLREAQLLEASACDNPFVAGFRGLARNPATMALCLVMEFVGPSLDDLLSQCPSAGSSSPPLPEATVRTAMWQLLSGAAKMHERRVVHRDIKPSNILVGCADRSVVKICDFGLAMSMDERPPYDQAGTLCYMAPEMLLEKPDYDERVDAWSLGCVMAELINGCSPFEGLDDSEEGQLCAIFDVLGVPDDTTWPWFSSTAFAAARMPEFDSVQRRNLLREHFPETKLSEEGFEVLSRLLTCNPEKRLTAAVALRHPWFAKIGALELPMREEVASALPKRVNRLRVLCR</sequence>
<evidence type="ECO:0000256" key="4">
    <source>
        <dbReference type="ARBA" id="ARBA00022679"/>
    </source>
</evidence>
<dbReference type="GO" id="GO:0005524">
    <property type="term" value="F:ATP binding"/>
    <property type="evidence" value="ECO:0007669"/>
    <property type="project" value="UniProtKB-UniRule"/>
</dbReference>
<evidence type="ECO:0000259" key="11">
    <source>
        <dbReference type="PROSITE" id="PS50011"/>
    </source>
</evidence>
<proteinExistence type="inferred from homology"/>
<organism evidence="12 13">
    <name type="scientific">Panicum virgatum</name>
    <name type="common">Blackwell switchgrass</name>
    <dbReference type="NCBI Taxonomy" id="38727"/>
    <lineage>
        <taxon>Eukaryota</taxon>
        <taxon>Viridiplantae</taxon>
        <taxon>Streptophyta</taxon>
        <taxon>Embryophyta</taxon>
        <taxon>Tracheophyta</taxon>
        <taxon>Spermatophyta</taxon>
        <taxon>Magnoliopsida</taxon>
        <taxon>Liliopsida</taxon>
        <taxon>Poales</taxon>
        <taxon>Poaceae</taxon>
        <taxon>PACMAD clade</taxon>
        <taxon>Panicoideae</taxon>
        <taxon>Panicodae</taxon>
        <taxon>Paniceae</taxon>
        <taxon>Panicinae</taxon>
        <taxon>Panicum</taxon>
        <taxon>Panicum sect. Hiantes</taxon>
    </lineage>
</organism>
<feature type="binding site" evidence="9">
    <location>
        <position position="60"/>
    </location>
    <ligand>
        <name>ATP</name>
        <dbReference type="ChEBI" id="CHEBI:30616"/>
    </ligand>
</feature>
<gene>
    <name evidence="12" type="ORF">PVAP13_9NG175200</name>
</gene>
<evidence type="ECO:0000256" key="9">
    <source>
        <dbReference type="PROSITE-ProRule" id="PRU10141"/>
    </source>
</evidence>
<dbReference type="AlphaFoldDB" id="A0A8T0MGI8"/>
<keyword evidence="10" id="KW-0723">Serine/threonine-protein kinase</keyword>
<comment type="caution">
    <text evidence="12">The sequence shown here is derived from an EMBL/GenBank/DDBJ whole genome shotgun (WGS) entry which is preliminary data.</text>
</comment>
<dbReference type="InterPro" id="IPR017441">
    <property type="entry name" value="Protein_kinase_ATP_BS"/>
</dbReference>
<dbReference type="PROSITE" id="PS00108">
    <property type="entry name" value="PROTEIN_KINASE_ST"/>
    <property type="match status" value="1"/>
</dbReference>
<dbReference type="SUPFAM" id="SSF56112">
    <property type="entry name" value="Protein kinase-like (PK-like)"/>
    <property type="match status" value="1"/>
</dbReference>
<dbReference type="InterPro" id="IPR050108">
    <property type="entry name" value="CDK"/>
</dbReference>
<evidence type="ECO:0000256" key="3">
    <source>
        <dbReference type="ARBA" id="ARBA00022553"/>
    </source>
</evidence>
<evidence type="ECO:0000256" key="7">
    <source>
        <dbReference type="ARBA" id="ARBA00022840"/>
    </source>
</evidence>
<evidence type="ECO:0000256" key="6">
    <source>
        <dbReference type="ARBA" id="ARBA00022777"/>
    </source>
</evidence>
<dbReference type="Proteomes" id="UP000823388">
    <property type="component" value="Chromosome 9N"/>
</dbReference>
<keyword evidence="3" id="KW-0597">Phosphoprotein</keyword>
<keyword evidence="7 9" id="KW-0067">ATP-binding</keyword>
<dbReference type="FunFam" id="1.10.510.10:FF:000790">
    <property type="entry name" value="Cyclin-dependent kinase G-1"/>
    <property type="match status" value="1"/>
</dbReference>
<feature type="domain" description="Protein kinase" evidence="11">
    <location>
        <begin position="31"/>
        <end position="327"/>
    </location>
</feature>
<keyword evidence="13" id="KW-1185">Reference proteome</keyword>
<dbReference type="PANTHER" id="PTHR24056:SF395">
    <property type="entry name" value="PROTEIN KINASE DOMAIN-CONTAINING PROTEIN"/>
    <property type="match status" value="1"/>
</dbReference>
<protein>
    <recommendedName>
        <fullName evidence="2">[RNA-polymerase]-subunit kinase</fullName>
        <ecNumber evidence="2">2.7.11.23</ecNumber>
    </recommendedName>
</protein>
<evidence type="ECO:0000256" key="2">
    <source>
        <dbReference type="ARBA" id="ARBA00012409"/>
    </source>
</evidence>
<comment type="similarity">
    <text evidence="1">Belongs to the protein kinase superfamily. CMGC Ser/Thr protein kinase family. CDC2/CDKX subfamily.</text>
</comment>
<dbReference type="OrthoDB" id="684742at2759"/>
<accession>A0A8T0MGI8</accession>
<name>A0A8T0MGI8_PANVG</name>
<evidence type="ECO:0000256" key="8">
    <source>
        <dbReference type="ARBA" id="ARBA00049280"/>
    </source>
</evidence>
<dbReference type="Gene3D" id="3.30.200.20">
    <property type="entry name" value="Phosphorylase Kinase, domain 1"/>
    <property type="match status" value="1"/>
</dbReference>
<reference evidence="12" key="1">
    <citation type="submission" date="2020-05" db="EMBL/GenBank/DDBJ databases">
        <title>WGS assembly of Panicum virgatum.</title>
        <authorList>
            <person name="Lovell J.T."/>
            <person name="Jenkins J."/>
            <person name="Shu S."/>
            <person name="Juenger T.E."/>
            <person name="Schmutz J."/>
        </authorList>
    </citation>
    <scope>NUCLEOTIDE SEQUENCE</scope>
    <source>
        <strain evidence="12">AP13</strain>
    </source>
</reference>
<dbReference type="PANTHER" id="PTHR24056">
    <property type="entry name" value="CELL DIVISION PROTEIN KINASE"/>
    <property type="match status" value="1"/>
</dbReference>
<keyword evidence="6" id="KW-0418">Kinase</keyword>
<keyword evidence="4" id="KW-0808">Transferase</keyword>
<dbReference type="EMBL" id="CM029054">
    <property type="protein sequence ID" value="KAG2536227.1"/>
    <property type="molecule type" value="Genomic_DNA"/>
</dbReference>
<evidence type="ECO:0000256" key="5">
    <source>
        <dbReference type="ARBA" id="ARBA00022741"/>
    </source>
</evidence>
<dbReference type="InterPro" id="IPR011009">
    <property type="entry name" value="Kinase-like_dom_sf"/>
</dbReference>
<dbReference type="GO" id="GO:0008353">
    <property type="term" value="F:RNA polymerase II CTD heptapeptide repeat kinase activity"/>
    <property type="evidence" value="ECO:0007669"/>
    <property type="project" value="UniProtKB-EC"/>
</dbReference>
<dbReference type="GO" id="GO:0007346">
    <property type="term" value="P:regulation of mitotic cell cycle"/>
    <property type="evidence" value="ECO:0007669"/>
    <property type="project" value="TreeGrafter"/>
</dbReference>
<dbReference type="InterPro" id="IPR008271">
    <property type="entry name" value="Ser/Thr_kinase_AS"/>
</dbReference>
<dbReference type="EC" id="2.7.11.23" evidence="2"/>
<evidence type="ECO:0000313" key="12">
    <source>
        <dbReference type="EMBL" id="KAG2536227.1"/>
    </source>
</evidence>
<dbReference type="GO" id="GO:0005634">
    <property type="term" value="C:nucleus"/>
    <property type="evidence" value="ECO:0007669"/>
    <property type="project" value="TreeGrafter"/>
</dbReference>
<keyword evidence="5 9" id="KW-0547">Nucleotide-binding</keyword>
<evidence type="ECO:0000256" key="10">
    <source>
        <dbReference type="RuleBase" id="RU000304"/>
    </source>
</evidence>
<evidence type="ECO:0000313" key="13">
    <source>
        <dbReference type="Proteomes" id="UP000823388"/>
    </source>
</evidence>
<comment type="catalytic activity">
    <reaction evidence="8">
        <text>[DNA-directed RNA polymerase] + ATP = phospho-[DNA-directed RNA polymerase] + ADP + H(+)</text>
        <dbReference type="Rhea" id="RHEA:10216"/>
        <dbReference type="Rhea" id="RHEA-COMP:11321"/>
        <dbReference type="Rhea" id="RHEA-COMP:11322"/>
        <dbReference type="ChEBI" id="CHEBI:15378"/>
        <dbReference type="ChEBI" id="CHEBI:30616"/>
        <dbReference type="ChEBI" id="CHEBI:43176"/>
        <dbReference type="ChEBI" id="CHEBI:68546"/>
        <dbReference type="ChEBI" id="CHEBI:456216"/>
        <dbReference type="EC" id="2.7.11.23"/>
    </reaction>
</comment>
<dbReference type="Pfam" id="PF00069">
    <property type="entry name" value="Pkinase"/>
    <property type="match status" value="1"/>
</dbReference>